<comment type="caution">
    <text evidence="1">The sequence shown here is derived from an EMBL/GenBank/DDBJ whole genome shotgun (WGS) entry which is preliminary data.</text>
</comment>
<dbReference type="EMBL" id="BKCJ011774232">
    <property type="protein sequence ID" value="GFD51776.1"/>
    <property type="molecule type" value="Genomic_DNA"/>
</dbReference>
<organism evidence="1">
    <name type="scientific">Tanacetum cinerariifolium</name>
    <name type="common">Dalmatian daisy</name>
    <name type="synonym">Chrysanthemum cinerariifolium</name>
    <dbReference type="NCBI Taxonomy" id="118510"/>
    <lineage>
        <taxon>Eukaryota</taxon>
        <taxon>Viridiplantae</taxon>
        <taxon>Streptophyta</taxon>
        <taxon>Embryophyta</taxon>
        <taxon>Tracheophyta</taxon>
        <taxon>Spermatophyta</taxon>
        <taxon>Magnoliopsida</taxon>
        <taxon>eudicotyledons</taxon>
        <taxon>Gunneridae</taxon>
        <taxon>Pentapetalae</taxon>
        <taxon>asterids</taxon>
        <taxon>campanulids</taxon>
        <taxon>Asterales</taxon>
        <taxon>Asteraceae</taxon>
        <taxon>Asteroideae</taxon>
        <taxon>Anthemideae</taxon>
        <taxon>Anthemidinae</taxon>
        <taxon>Tanacetum</taxon>
    </lineage>
</organism>
<sequence length="83" mass="9606">QKKFLFIYGMGEVLIDNGGNGYLIPGVHYAPEITLNILSINLLKQQGFDIIFEEDKCTLEYMFKDKQGQNMDVDGMRQKHNDY</sequence>
<name>A0A699X1J8_TANCI</name>
<dbReference type="AlphaFoldDB" id="A0A699X1J8"/>
<protein>
    <submittedName>
        <fullName evidence="1">ARID DNA-binding domain-containing protein</fullName>
    </submittedName>
</protein>
<accession>A0A699X1J8</accession>
<proteinExistence type="predicted"/>
<reference evidence="1" key="1">
    <citation type="journal article" date="2019" name="Sci. Rep.">
        <title>Draft genome of Tanacetum cinerariifolium, the natural source of mosquito coil.</title>
        <authorList>
            <person name="Yamashiro T."/>
            <person name="Shiraishi A."/>
            <person name="Satake H."/>
            <person name="Nakayama K."/>
        </authorList>
    </citation>
    <scope>NUCLEOTIDE SEQUENCE</scope>
</reference>
<feature type="non-terminal residue" evidence="1">
    <location>
        <position position="1"/>
    </location>
</feature>
<gene>
    <name evidence="1" type="ORF">Tci_923745</name>
</gene>
<keyword evidence="1" id="KW-0238">DNA-binding</keyword>
<dbReference type="GO" id="GO:0003677">
    <property type="term" value="F:DNA binding"/>
    <property type="evidence" value="ECO:0007669"/>
    <property type="project" value="UniProtKB-KW"/>
</dbReference>
<evidence type="ECO:0000313" key="1">
    <source>
        <dbReference type="EMBL" id="GFD51776.1"/>
    </source>
</evidence>